<feature type="signal peptide" evidence="2">
    <location>
        <begin position="1"/>
        <end position="28"/>
    </location>
</feature>
<evidence type="ECO:0000256" key="2">
    <source>
        <dbReference type="SAM" id="SignalP"/>
    </source>
</evidence>
<reference evidence="3 4" key="2">
    <citation type="journal article" date="1996" name="DNA Res.">
        <title>Sequence analysis of the genome of the unicellular cyanobacterium Synechocystis sp. strain PCC6803. II. Sequence determination of the entire genome and assignment of potential protein-coding regions.</title>
        <authorList>
            <person name="Kaneko T."/>
            <person name="Sato S."/>
            <person name="Kotani H."/>
            <person name="Tanaka A."/>
            <person name="Asamizu E."/>
            <person name="Nakamura Y."/>
            <person name="Miyajima N."/>
            <person name="Hirosawa M."/>
            <person name="Sugiura M."/>
            <person name="Sasamoto S."/>
            <person name="Kimura T."/>
            <person name="Hosouchi T."/>
            <person name="Matsuno A."/>
            <person name="Muraki A."/>
            <person name="Nakazaki N."/>
            <person name="Naruo K."/>
            <person name="Okumura S."/>
            <person name="Shimpo S."/>
            <person name="Takeuchi C."/>
            <person name="Wada T."/>
            <person name="Watanabe A."/>
            <person name="Yamada M."/>
            <person name="Yasuda M."/>
            <person name="Tabata S."/>
        </authorList>
    </citation>
    <scope>NUCLEOTIDE SEQUENCE [LARGE SCALE GENOMIC DNA]</scope>
    <source>
        <strain evidence="4">ATCC 27184 / PCC 6803 / Kazusa</strain>
    </source>
</reference>
<keyword evidence="4" id="KW-1185">Reference proteome</keyword>
<dbReference type="PIR" id="S76217">
    <property type="entry name" value="S76217"/>
</dbReference>
<feature type="chain" id="PRO_5004161559" evidence="2">
    <location>
        <begin position="29"/>
        <end position="120"/>
    </location>
</feature>
<keyword evidence="2" id="KW-0732">Signal</keyword>
<evidence type="ECO:0000313" key="3">
    <source>
        <dbReference type="EMBL" id="BAA18476.1"/>
    </source>
</evidence>
<organism evidence="3 4">
    <name type="scientific">Synechocystis sp. (strain ATCC 27184 / PCC 6803 / Kazusa)</name>
    <dbReference type="NCBI Taxonomy" id="1111708"/>
    <lineage>
        <taxon>Bacteria</taxon>
        <taxon>Bacillati</taxon>
        <taxon>Cyanobacteriota</taxon>
        <taxon>Cyanophyceae</taxon>
        <taxon>Synechococcales</taxon>
        <taxon>Merismopediaceae</taxon>
        <taxon>Synechocystis</taxon>
    </lineage>
</organism>
<dbReference type="KEGG" id="syn:sll0426"/>
<proteinExistence type="predicted"/>
<dbReference type="EMBL" id="BA000022">
    <property type="protein sequence ID" value="BAA18476.1"/>
    <property type="molecule type" value="Genomic_DNA"/>
</dbReference>
<protein>
    <submittedName>
        <fullName evidence="3">Sll0426 protein</fullName>
    </submittedName>
</protein>
<dbReference type="PaxDb" id="1148-1653563"/>
<dbReference type="AlphaFoldDB" id="P74380"/>
<name>P74380_SYNY3</name>
<feature type="compositionally biased region" description="Polar residues" evidence="1">
    <location>
        <begin position="64"/>
        <end position="91"/>
    </location>
</feature>
<sequence length="120" mass="13331">MKYHYSPWKLVLLAGTAFVLGTPTTVTAQSYNPVEPFPEDLPATGNINDLDGLQERQVEDWFPQQNMGTNSQTLLEINTTNTPPLSINDRSSQIKEENDWQRSSSGEPKQTGSGFPLGTF</sequence>
<evidence type="ECO:0000313" key="4">
    <source>
        <dbReference type="Proteomes" id="UP000001425"/>
    </source>
</evidence>
<feature type="compositionally biased region" description="Polar residues" evidence="1">
    <location>
        <begin position="101"/>
        <end position="113"/>
    </location>
</feature>
<dbReference type="EnsemblBacteria" id="BAA18476">
    <property type="protein sequence ID" value="BAA18476"/>
    <property type="gene ID" value="BAA18476"/>
</dbReference>
<feature type="region of interest" description="Disordered" evidence="1">
    <location>
        <begin position="64"/>
        <end position="120"/>
    </location>
</feature>
<dbReference type="eggNOG" id="ENOG50313KG">
    <property type="taxonomic scope" value="Bacteria"/>
</dbReference>
<gene>
    <name evidence="3" type="ordered locus">sll0426</name>
</gene>
<evidence type="ECO:0000256" key="1">
    <source>
        <dbReference type="SAM" id="MobiDB-lite"/>
    </source>
</evidence>
<dbReference type="Proteomes" id="UP000001425">
    <property type="component" value="Chromosome"/>
</dbReference>
<reference evidence="3 4" key="1">
    <citation type="journal article" date="1995" name="DNA Res.">
        <title>Sequence analysis of the genome of the unicellular cyanobacterium Synechocystis sp. strain PCC6803. I. Sequence features in the 1 Mb region from map positions 64% to 92% of the genome.</title>
        <authorList>
            <person name="Kaneko T."/>
            <person name="Tanaka A."/>
            <person name="Sato S."/>
            <person name="Kotani H."/>
            <person name="Sazuka T."/>
            <person name="Miyajima N."/>
            <person name="Sugiura M."/>
            <person name="Tabata S."/>
        </authorList>
    </citation>
    <scope>NUCLEOTIDE SEQUENCE [LARGE SCALE GENOMIC DNA]</scope>
    <source>
        <strain evidence="4">ATCC 27184 / PCC 6803 / Kazusa</strain>
    </source>
</reference>
<accession>P74380</accession>
<dbReference type="InParanoid" id="P74380"/>